<dbReference type="GO" id="GO:0004674">
    <property type="term" value="F:protein serine/threonine kinase activity"/>
    <property type="evidence" value="ECO:0007669"/>
    <property type="project" value="UniProtKB-KW"/>
</dbReference>
<dbReference type="InterPro" id="IPR000858">
    <property type="entry name" value="S_locus_glycoprot_dom"/>
</dbReference>
<dbReference type="InterPro" id="IPR003609">
    <property type="entry name" value="Pan_app"/>
</dbReference>
<sequence>MADIYLNTRLVNLCYLFLILYTHAVFSQTIVTKKLMQGEVMKDDGQIMTSDNQVFGFGFFSPVNSSFRYVGVWYNKIQEKTVIWVANRNKPISGKSGFLSFGNDGNLKISDGTKVIWSTSSSSNSSNSSIALMDTGNLALCRSEDVDDRKALWQSFRWPTDTFLPEMRVYTKSTTQNLPVFVSWKSPSDPSPGNYSMAFDPRAAPQIVVKEGLNRRIWRSGHWNGQIFIGVPNNRARFDSGFGTTSDYNTGDIYFTYTASNRLLLVRFSILWNGATQQLIWDDSKQAWKVALFQPSDECGQYNKCGNFGFCNMKDPKRCSCIKGFAPKSEDEWRRGDWSGGCIRKKALKCDKNGTSDGFLQLQGIKLPDFADTLNGDLNDCEDQCTKNCSCSAYAFVDGIGCMVYSGDLIDIEHLEDGANSLYVRVSNSELGGKKSVSSAAIIAIAVGGIIFLGISFFALWRYREKIKAVSRQKQGSSLLTVTGRSQDLSAGFSGVDELSTDGKQDTGPQLPLFSFTFVELATDYFANKNKLGEGGFGPVYKGILPGGQEVAVKRLSKWSGQGLEEFKTEMILIAKLQHRNLVRLLGCCIEGEEKLLIYEYMPNKSLDSLLFDATQRLQLDWNKRYAIIEGVARGLLYLHRDSRLRIIHRDLKASNILLDGEMQPKISDFGMARIFGGNQNEANTMRVVGTYGYMSPEYAMEGLFSVKSDVYSFGVLLLEIVSGHRNNSFRTPECTNLIRYAWNLWKDGRTEELIDPIILDSCPHKKVLQCIHVAMLCVQMSAAHRPTMSQVLNMIESESTTLPVPRFPDLSSTNSAEMDSIMQEDHDTNISSTEVTVTEVIGR</sequence>
<dbReference type="GO" id="GO:0005524">
    <property type="term" value="F:ATP binding"/>
    <property type="evidence" value="ECO:0007669"/>
    <property type="project" value="UniProtKB-KW"/>
</dbReference>
<dbReference type="InterPro" id="IPR001245">
    <property type="entry name" value="Ser-Thr/Tyr_kinase_cat_dom"/>
</dbReference>
<comment type="subcellular location">
    <subcellularLocation>
        <location evidence="1">Cell membrane</location>
        <topology evidence="1">Single-pass type I membrane protein</topology>
    </subcellularLocation>
</comment>
<evidence type="ECO:0000313" key="19">
    <source>
        <dbReference type="Proteomes" id="UP001237642"/>
    </source>
</evidence>
<dbReference type="InterPro" id="IPR011009">
    <property type="entry name" value="Kinase-like_dom_sf"/>
</dbReference>
<dbReference type="PIRSF" id="PIRSF000641">
    <property type="entry name" value="SRK"/>
    <property type="match status" value="1"/>
</dbReference>
<keyword evidence="2" id="KW-1003">Cell membrane</keyword>
<evidence type="ECO:0000256" key="4">
    <source>
        <dbReference type="ARBA" id="ARBA00022679"/>
    </source>
</evidence>
<dbReference type="InterPro" id="IPR036426">
    <property type="entry name" value="Bulb-type_lectin_dom_sf"/>
</dbReference>
<dbReference type="SMART" id="SM00220">
    <property type="entry name" value="S_TKc"/>
    <property type="match status" value="1"/>
</dbReference>
<dbReference type="Pfam" id="PF08276">
    <property type="entry name" value="PAN_2"/>
    <property type="match status" value="1"/>
</dbReference>
<dbReference type="EMBL" id="JAUIZM010000008">
    <property type="protein sequence ID" value="KAK1368480.1"/>
    <property type="molecule type" value="Genomic_DNA"/>
</dbReference>
<reference evidence="18" key="2">
    <citation type="submission" date="2023-05" db="EMBL/GenBank/DDBJ databases">
        <authorList>
            <person name="Schelkunov M.I."/>
        </authorList>
    </citation>
    <scope>NUCLEOTIDE SEQUENCE</scope>
    <source>
        <strain evidence="18">Hsosn_3</strain>
        <tissue evidence="18">Leaf</tissue>
    </source>
</reference>
<dbReference type="Pfam" id="PF01453">
    <property type="entry name" value="B_lectin"/>
    <property type="match status" value="1"/>
</dbReference>
<evidence type="ECO:0000256" key="8">
    <source>
        <dbReference type="ARBA" id="ARBA00022840"/>
    </source>
</evidence>
<keyword evidence="14" id="KW-0812">Transmembrane</keyword>
<dbReference type="PROSITE" id="PS50011">
    <property type="entry name" value="PROTEIN_KINASE_DOM"/>
    <property type="match status" value="1"/>
</dbReference>
<keyword evidence="5" id="KW-0732">Signal</keyword>
<comment type="similarity">
    <text evidence="13">Belongs to the protein kinase superfamily. Ser/Thr protein kinase family.</text>
</comment>
<evidence type="ECO:0000256" key="5">
    <source>
        <dbReference type="ARBA" id="ARBA00022729"/>
    </source>
</evidence>
<keyword evidence="6 13" id="KW-0547">Nucleotide-binding</keyword>
<feature type="domain" description="Bulb-type lectin" evidence="16">
    <location>
        <begin position="32"/>
        <end position="153"/>
    </location>
</feature>
<dbReference type="GO" id="GO:0005886">
    <property type="term" value="C:plasma membrane"/>
    <property type="evidence" value="ECO:0007669"/>
    <property type="project" value="UniProtKB-SubCell"/>
</dbReference>
<evidence type="ECO:0000313" key="18">
    <source>
        <dbReference type="EMBL" id="KAK1368480.1"/>
    </source>
</evidence>
<gene>
    <name evidence="18" type="ORF">POM88_034572</name>
</gene>
<dbReference type="PANTHER" id="PTHR27002">
    <property type="entry name" value="RECEPTOR-LIKE SERINE/THREONINE-PROTEIN KINASE SD1-8"/>
    <property type="match status" value="1"/>
</dbReference>
<dbReference type="PROSITE" id="PS00108">
    <property type="entry name" value="PROTEIN_KINASE_ST"/>
    <property type="match status" value="1"/>
</dbReference>
<comment type="catalytic activity">
    <reaction evidence="11 13">
        <text>L-threonyl-[protein] + ATP = O-phospho-L-threonyl-[protein] + ADP + H(+)</text>
        <dbReference type="Rhea" id="RHEA:46608"/>
        <dbReference type="Rhea" id="RHEA-COMP:11060"/>
        <dbReference type="Rhea" id="RHEA-COMP:11605"/>
        <dbReference type="ChEBI" id="CHEBI:15378"/>
        <dbReference type="ChEBI" id="CHEBI:30013"/>
        <dbReference type="ChEBI" id="CHEBI:30616"/>
        <dbReference type="ChEBI" id="CHEBI:61977"/>
        <dbReference type="ChEBI" id="CHEBI:456216"/>
        <dbReference type="EC" id="2.7.11.1"/>
    </reaction>
</comment>
<evidence type="ECO:0000256" key="11">
    <source>
        <dbReference type="ARBA" id="ARBA00047899"/>
    </source>
</evidence>
<dbReference type="SMART" id="SM00108">
    <property type="entry name" value="B_lectin"/>
    <property type="match status" value="1"/>
</dbReference>
<dbReference type="Proteomes" id="UP001237642">
    <property type="component" value="Unassembled WGS sequence"/>
</dbReference>
<evidence type="ECO:0000256" key="13">
    <source>
        <dbReference type="PIRNR" id="PIRNR000641"/>
    </source>
</evidence>
<dbReference type="InterPro" id="IPR008271">
    <property type="entry name" value="Ser/Thr_kinase_AS"/>
</dbReference>
<dbReference type="Pfam" id="PF07714">
    <property type="entry name" value="PK_Tyr_Ser-Thr"/>
    <property type="match status" value="1"/>
</dbReference>
<comment type="caution">
    <text evidence="18">The sequence shown here is derived from an EMBL/GenBank/DDBJ whole genome shotgun (WGS) entry which is preliminary data.</text>
</comment>
<organism evidence="18 19">
    <name type="scientific">Heracleum sosnowskyi</name>
    <dbReference type="NCBI Taxonomy" id="360622"/>
    <lineage>
        <taxon>Eukaryota</taxon>
        <taxon>Viridiplantae</taxon>
        <taxon>Streptophyta</taxon>
        <taxon>Embryophyta</taxon>
        <taxon>Tracheophyta</taxon>
        <taxon>Spermatophyta</taxon>
        <taxon>Magnoliopsida</taxon>
        <taxon>eudicotyledons</taxon>
        <taxon>Gunneridae</taxon>
        <taxon>Pentapetalae</taxon>
        <taxon>asterids</taxon>
        <taxon>campanulids</taxon>
        <taxon>Apiales</taxon>
        <taxon>Apiaceae</taxon>
        <taxon>Apioideae</taxon>
        <taxon>apioid superclade</taxon>
        <taxon>Tordylieae</taxon>
        <taxon>Tordyliinae</taxon>
        <taxon>Heracleum</taxon>
    </lineage>
</organism>
<evidence type="ECO:0000256" key="1">
    <source>
        <dbReference type="ARBA" id="ARBA00004251"/>
    </source>
</evidence>
<protein>
    <recommendedName>
        <fullName evidence="13">Receptor-like serine/threonine-protein kinase</fullName>
        <ecNumber evidence="13">2.7.11.1</ecNumber>
    </recommendedName>
</protein>
<keyword evidence="14" id="KW-1133">Transmembrane helix</keyword>
<keyword evidence="4 13" id="KW-0808">Transferase</keyword>
<evidence type="ECO:0000256" key="10">
    <source>
        <dbReference type="ARBA" id="ARBA00023180"/>
    </source>
</evidence>
<dbReference type="GO" id="GO:0048544">
    <property type="term" value="P:recognition of pollen"/>
    <property type="evidence" value="ECO:0007669"/>
    <property type="project" value="InterPro"/>
</dbReference>
<evidence type="ECO:0000256" key="6">
    <source>
        <dbReference type="ARBA" id="ARBA00022741"/>
    </source>
</evidence>
<dbReference type="SUPFAM" id="SSF56112">
    <property type="entry name" value="Protein kinase-like (PK-like)"/>
    <property type="match status" value="1"/>
</dbReference>
<dbReference type="FunFam" id="2.90.10.10:FF:000005">
    <property type="entry name" value="G-type lectin S-receptor-like serine/threonine-protein kinase"/>
    <property type="match status" value="1"/>
</dbReference>
<evidence type="ECO:0000259" key="16">
    <source>
        <dbReference type="PROSITE" id="PS50927"/>
    </source>
</evidence>
<dbReference type="Gene3D" id="2.90.10.10">
    <property type="entry name" value="Bulb-type lectin domain"/>
    <property type="match status" value="1"/>
</dbReference>
<feature type="transmembrane region" description="Helical" evidence="14">
    <location>
        <begin position="440"/>
        <end position="463"/>
    </location>
</feature>
<dbReference type="SMART" id="SM00473">
    <property type="entry name" value="PAN_AP"/>
    <property type="match status" value="1"/>
</dbReference>
<dbReference type="PROSITE" id="PS50927">
    <property type="entry name" value="BULB_LECTIN"/>
    <property type="match status" value="1"/>
</dbReference>
<dbReference type="InterPro" id="IPR024171">
    <property type="entry name" value="SRK-like_kinase"/>
</dbReference>
<evidence type="ECO:0000256" key="14">
    <source>
        <dbReference type="SAM" id="Phobius"/>
    </source>
</evidence>
<comment type="catalytic activity">
    <reaction evidence="12 13">
        <text>L-seryl-[protein] + ATP = O-phospho-L-seryl-[protein] + ADP + H(+)</text>
        <dbReference type="Rhea" id="RHEA:17989"/>
        <dbReference type="Rhea" id="RHEA-COMP:9863"/>
        <dbReference type="Rhea" id="RHEA-COMP:11604"/>
        <dbReference type="ChEBI" id="CHEBI:15378"/>
        <dbReference type="ChEBI" id="CHEBI:29999"/>
        <dbReference type="ChEBI" id="CHEBI:30616"/>
        <dbReference type="ChEBI" id="CHEBI:83421"/>
        <dbReference type="ChEBI" id="CHEBI:456216"/>
        <dbReference type="EC" id="2.7.11.1"/>
    </reaction>
</comment>
<evidence type="ECO:0000256" key="7">
    <source>
        <dbReference type="ARBA" id="ARBA00022777"/>
    </source>
</evidence>
<keyword evidence="7 13" id="KW-0418">Kinase</keyword>
<feature type="domain" description="Apple" evidence="17">
    <location>
        <begin position="350"/>
        <end position="427"/>
    </location>
</feature>
<evidence type="ECO:0000259" key="17">
    <source>
        <dbReference type="PROSITE" id="PS50948"/>
    </source>
</evidence>
<dbReference type="AlphaFoldDB" id="A0AAD8HJI2"/>
<keyword evidence="19" id="KW-1185">Reference proteome</keyword>
<dbReference type="PROSITE" id="PS50948">
    <property type="entry name" value="PAN"/>
    <property type="match status" value="1"/>
</dbReference>
<evidence type="ECO:0000256" key="9">
    <source>
        <dbReference type="ARBA" id="ARBA00023157"/>
    </source>
</evidence>
<evidence type="ECO:0000256" key="12">
    <source>
        <dbReference type="ARBA" id="ARBA00048679"/>
    </source>
</evidence>
<reference evidence="18" key="1">
    <citation type="submission" date="2023-02" db="EMBL/GenBank/DDBJ databases">
        <title>Genome of toxic invasive species Heracleum sosnowskyi carries increased number of genes despite the absence of recent whole-genome duplications.</title>
        <authorList>
            <person name="Schelkunov M."/>
            <person name="Shtratnikova V."/>
            <person name="Makarenko M."/>
            <person name="Klepikova A."/>
            <person name="Omelchenko D."/>
            <person name="Novikova G."/>
            <person name="Obukhova E."/>
            <person name="Bogdanov V."/>
            <person name="Penin A."/>
            <person name="Logacheva M."/>
        </authorList>
    </citation>
    <scope>NUCLEOTIDE SEQUENCE</scope>
    <source>
        <strain evidence="18">Hsosn_3</strain>
        <tissue evidence="18">Leaf</tissue>
    </source>
</reference>
<dbReference type="Gene3D" id="1.10.510.10">
    <property type="entry name" value="Transferase(Phosphotransferase) domain 1"/>
    <property type="match status" value="1"/>
</dbReference>
<dbReference type="CDD" id="cd01098">
    <property type="entry name" value="PAN_AP_plant"/>
    <property type="match status" value="1"/>
</dbReference>
<evidence type="ECO:0000259" key="15">
    <source>
        <dbReference type="PROSITE" id="PS50011"/>
    </source>
</evidence>
<dbReference type="Gene3D" id="3.30.200.20">
    <property type="entry name" value="Phosphorylase Kinase, domain 1"/>
    <property type="match status" value="1"/>
</dbReference>
<evidence type="ECO:0000256" key="2">
    <source>
        <dbReference type="ARBA" id="ARBA00022475"/>
    </source>
</evidence>
<dbReference type="FunFam" id="3.30.200.20:FF:000195">
    <property type="entry name" value="G-type lectin S-receptor-like serine/threonine-protein kinase"/>
    <property type="match status" value="1"/>
</dbReference>
<name>A0AAD8HJI2_9APIA</name>
<keyword evidence="8 13" id="KW-0067">ATP-binding</keyword>
<dbReference type="PANTHER" id="PTHR27002:SF932">
    <property type="entry name" value="RECEPTOR-LIKE SERINE_THREONINE-PROTEIN KINASE"/>
    <property type="match status" value="1"/>
</dbReference>
<dbReference type="SUPFAM" id="SSF51110">
    <property type="entry name" value="alpha-D-mannose-specific plant lectins"/>
    <property type="match status" value="1"/>
</dbReference>
<dbReference type="Pfam" id="PF00954">
    <property type="entry name" value="S_locus_glycop"/>
    <property type="match status" value="1"/>
</dbReference>
<dbReference type="EC" id="2.7.11.1" evidence="13"/>
<keyword evidence="9" id="KW-1015">Disulfide bond</keyword>
<keyword evidence="3 13" id="KW-0723">Serine/threonine-protein kinase</keyword>
<keyword evidence="10" id="KW-0325">Glycoprotein</keyword>
<dbReference type="CDD" id="cd14066">
    <property type="entry name" value="STKc_IRAK"/>
    <property type="match status" value="1"/>
</dbReference>
<keyword evidence="14" id="KW-0472">Membrane</keyword>
<evidence type="ECO:0000256" key="3">
    <source>
        <dbReference type="ARBA" id="ARBA00022527"/>
    </source>
</evidence>
<keyword evidence="18" id="KW-0675">Receptor</keyword>
<feature type="domain" description="Protein kinase" evidence="15">
    <location>
        <begin position="526"/>
        <end position="803"/>
    </location>
</feature>
<dbReference type="InterPro" id="IPR001480">
    <property type="entry name" value="Bulb-type_lectin_dom"/>
</dbReference>
<proteinExistence type="inferred from homology"/>
<dbReference type="CDD" id="cd00028">
    <property type="entry name" value="B_lectin"/>
    <property type="match status" value="1"/>
</dbReference>
<dbReference type="FunFam" id="1.10.510.10:FF:000060">
    <property type="entry name" value="G-type lectin S-receptor-like serine/threonine-protein kinase"/>
    <property type="match status" value="1"/>
</dbReference>
<dbReference type="InterPro" id="IPR000719">
    <property type="entry name" value="Prot_kinase_dom"/>
</dbReference>
<accession>A0AAD8HJI2</accession>